<keyword evidence="5" id="KW-1185">Reference proteome</keyword>
<comment type="caution">
    <text evidence="4">The sequence shown here is derived from an EMBL/GenBank/DDBJ whole genome shotgun (WGS) entry which is preliminary data.</text>
</comment>
<accession>A0A953T308</accession>
<proteinExistence type="predicted"/>
<sequence length="356" mass="38341">MMAAGVFNADGTDHIDPLRRRVVASATWVASAMGLNATVLGQTLGTTTNGLNVDPDMLVLIDPKTKRRIKLRTRLPDGSGKAGLILYSPGLGSGISNGAAWCEAWRQAGFVVVTLAHPVTDDSLWTISPGKSFKTNVSDAIAGPQYGLRVADCRFVIDYCLEKAEFAPRLDAGRIGLAGHSFGALTAQSIAGQSGGAQSLRDARVRAVIALSPTAISAERAQALKSVDIPFFCVTGTHDHYVTFKKGGESVRLGVSLAQRELVYEHLPAGEKIQLKLNSADHMSFAGEAVDTQSFSRDVSVTSETNAQIWERVSMTTSLFWRFYLDGPQLSGIQTRQELEQQMRQLIGPSDELKFG</sequence>
<dbReference type="RefSeq" id="WP_259661332.1">
    <property type="nucleotide sequence ID" value="NZ_JAHXRI010000007.1"/>
</dbReference>
<dbReference type="PANTHER" id="PTHR10272">
    <property type="entry name" value="PLATELET-ACTIVATING FACTOR ACETYLHYDROLASE"/>
    <property type="match status" value="1"/>
</dbReference>
<evidence type="ECO:0000256" key="3">
    <source>
        <dbReference type="ARBA" id="ARBA00023098"/>
    </source>
</evidence>
<evidence type="ECO:0000313" key="5">
    <source>
        <dbReference type="Proteomes" id="UP000739565"/>
    </source>
</evidence>
<dbReference type="GO" id="GO:0003847">
    <property type="term" value="F:1-alkyl-2-acetylglycerophosphocholine esterase activity"/>
    <property type="evidence" value="ECO:0007669"/>
    <property type="project" value="TreeGrafter"/>
</dbReference>
<evidence type="ECO:0000256" key="2">
    <source>
        <dbReference type="ARBA" id="ARBA00022963"/>
    </source>
</evidence>
<dbReference type="AlphaFoldDB" id="A0A953T308"/>
<dbReference type="Proteomes" id="UP000739565">
    <property type="component" value="Unassembled WGS sequence"/>
</dbReference>
<keyword evidence="3" id="KW-0443">Lipid metabolism</keyword>
<organism evidence="4 5">
    <name type="scientific">Zwartia hollandica</name>
    <dbReference type="NCBI Taxonomy" id="324606"/>
    <lineage>
        <taxon>Bacteria</taxon>
        <taxon>Pseudomonadati</taxon>
        <taxon>Pseudomonadota</taxon>
        <taxon>Betaproteobacteria</taxon>
        <taxon>Burkholderiales</taxon>
        <taxon>Alcaligenaceae</taxon>
        <taxon>Zwartia</taxon>
    </lineage>
</organism>
<reference evidence="4" key="1">
    <citation type="submission" date="2021-07" db="EMBL/GenBank/DDBJ databases">
        <title>New genus and species of the family Alcaligenaceae.</title>
        <authorList>
            <person name="Hahn M.W."/>
        </authorList>
    </citation>
    <scope>NUCLEOTIDE SEQUENCE</scope>
    <source>
        <strain evidence="4">LF4-65</strain>
    </source>
</reference>
<dbReference type="Gene3D" id="3.40.50.1820">
    <property type="entry name" value="alpha/beta hydrolase"/>
    <property type="match status" value="1"/>
</dbReference>
<name>A0A953T308_9BURK</name>
<evidence type="ECO:0008006" key="6">
    <source>
        <dbReference type="Google" id="ProtNLM"/>
    </source>
</evidence>
<keyword evidence="2" id="KW-0442">Lipid degradation</keyword>
<evidence type="ECO:0000313" key="4">
    <source>
        <dbReference type="EMBL" id="MBZ1350930.1"/>
    </source>
</evidence>
<protein>
    <recommendedName>
        <fullName evidence="6">Dienelactone hydrolase</fullName>
    </recommendedName>
</protein>
<dbReference type="EMBL" id="JAHXRI010000007">
    <property type="protein sequence ID" value="MBZ1350930.1"/>
    <property type="molecule type" value="Genomic_DNA"/>
</dbReference>
<dbReference type="SUPFAM" id="SSF53474">
    <property type="entry name" value="alpha/beta-Hydrolases"/>
    <property type="match status" value="1"/>
</dbReference>
<evidence type="ECO:0000256" key="1">
    <source>
        <dbReference type="ARBA" id="ARBA00022801"/>
    </source>
</evidence>
<dbReference type="InterPro" id="IPR029058">
    <property type="entry name" value="AB_hydrolase_fold"/>
</dbReference>
<dbReference type="PANTHER" id="PTHR10272:SF0">
    <property type="entry name" value="PLATELET-ACTIVATING FACTOR ACETYLHYDROLASE"/>
    <property type="match status" value="1"/>
</dbReference>
<gene>
    <name evidence="4" type="ORF">KZZ10_09770</name>
</gene>
<dbReference type="GO" id="GO:0016042">
    <property type="term" value="P:lipid catabolic process"/>
    <property type="evidence" value="ECO:0007669"/>
    <property type="project" value="UniProtKB-KW"/>
</dbReference>
<keyword evidence="1" id="KW-0378">Hydrolase</keyword>